<evidence type="ECO:0000259" key="3">
    <source>
        <dbReference type="SMART" id="SM00409"/>
    </source>
</evidence>
<dbReference type="SMART" id="SM00409">
    <property type="entry name" value="IG"/>
    <property type="match status" value="1"/>
</dbReference>
<dbReference type="Proteomes" id="UP001479290">
    <property type="component" value="Unassembled WGS sequence"/>
</dbReference>
<evidence type="ECO:0000313" key="4">
    <source>
        <dbReference type="EMBL" id="KAK9967213.1"/>
    </source>
</evidence>
<keyword evidence="1" id="KW-0812">Transmembrane</keyword>
<feature type="chain" id="PRO_5043374129" description="Immunoglobulin domain-containing protein" evidence="2">
    <location>
        <begin position="20"/>
        <end position="225"/>
    </location>
</feature>
<keyword evidence="5" id="KW-1185">Reference proteome</keyword>
<reference evidence="4 5" key="1">
    <citation type="submission" date="2024-05" db="EMBL/GenBank/DDBJ databases">
        <title>A high-quality chromosomal-level genome assembly of Topmouth culter (Culter alburnus).</title>
        <authorList>
            <person name="Zhao H."/>
        </authorList>
    </citation>
    <scope>NUCLEOTIDE SEQUENCE [LARGE SCALE GENOMIC DNA]</scope>
    <source>
        <strain evidence="4">CATC2023</strain>
        <tissue evidence="4">Muscle</tissue>
    </source>
</reference>
<name>A0AAW2A282_CULAL</name>
<evidence type="ECO:0000256" key="2">
    <source>
        <dbReference type="SAM" id="SignalP"/>
    </source>
</evidence>
<organism evidence="4 5">
    <name type="scientific">Culter alburnus</name>
    <name type="common">Topmouth culter</name>
    <dbReference type="NCBI Taxonomy" id="194366"/>
    <lineage>
        <taxon>Eukaryota</taxon>
        <taxon>Metazoa</taxon>
        <taxon>Chordata</taxon>
        <taxon>Craniata</taxon>
        <taxon>Vertebrata</taxon>
        <taxon>Euteleostomi</taxon>
        <taxon>Actinopterygii</taxon>
        <taxon>Neopterygii</taxon>
        <taxon>Teleostei</taxon>
        <taxon>Ostariophysi</taxon>
        <taxon>Cypriniformes</taxon>
        <taxon>Xenocyprididae</taxon>
        <taxon>Xenocypridinae</taxon>
        <taxon>Culter</taxon>
    </lineage>
</organism>
<dbReference type="InterPro" id="IPR013783">
    <property type="entry name" value="Ig-like_fold"/>
</dbReference>
<accession>A0AAW2A282</accession>
<dbReference type="SUPFAM" id="SSF48726">
    <property type="entry name" value="Immunoglobulin"/>
    <property type="match status" value="1"/>
</dbReference>
<protein>
    <recommendedName>
        <fullName evidence="3">Immunoglobulin domain-containing protein</fullName>
    </recommendedName>
</protein>
<feature type="signal peptide" evidence="2">
    <location>
        <begin position="1"/>
        <end position="19"/>
    </location>
</feature>
<proteinExistence type="predicted"/>
<dbReference type="PANTHER" id="PTHR21063:SF4">
    <property type="entry name" value="CD48 ANTIGEN-RELATED"/>
    <property type="match status" value="1"/>
</dbReference>
<feature type="domain" description="Immunoglobulin" evidence="3">
    <location>
        <begin position="24"/>
        <end position="134"/>
    </location>
</feature>
<keyword evidence="2" id="KW-0732">Signal</keyword>
<dbReference type="EMBL" id="JAWDJR010000010">
    <property type="protein sequence ID" value="KAK9967213.1"/>
    <property type="molecule type" value="Genomic_DNA"/>
</dbReference>
<keyword evidence="1" id="KW-1133">Transmembrane helix</keyword>
<evidence type="ECO:0000256" key="1">
    <source>
        <dbReference type="SAM" id="Phobius"/>
    </source>
</evidence>
<feature type="transmembrane region" description="Helical" evidence="1">
    <location>
        <begin position="180"/>
        <end position="204"/>
    </location>
</feature>
<keyword evidence="1" id="KW-0472">Membrane</keyword>
<dbReference type="Gene3D" id="2.60.40.10">
    <property type="entry name" value="Immunoglobulins"/>
    <property type="match status" value="1"/>
</dbReference>
<sequence>MGGYFVLTLFVFLVDGVVGDTSGISLVSVMEGDSVTLNTGVTKQQRDKMLWYFNDTLIALINGEASKSCLYDGEGGIFRDRLQVDYETGSLTITNISPEHAGRYEANFIQSKSSGTSHSLNRNSKCDSAKITRKMSNIGDTIKTFNLSVSTSLSVPDKTDEELNKIGKDQEHDSSLPSSYMVGIAVAVVVLVCGALVTAGVIYYRRRSSKHAEEEKNKLEHLLKV</sequence>
<gene>
    <name evidence="4" type="ORF">ABG768_001621</name>
</gene>
<dbReference type="InterPro" id="IPR003599">
    <property type="entry name" value="Ig_sub"/>
</dbReference>
<comment type="caution">
    <text evidence="4">The sequence shown here is derived from an EMBL/GenBank/DDBJ whole genome shotgun (WGS) entry which is preliminary data.</text>
</comment>
<dbReference type="InterPro" id="IPR036179">
    <property type="entry name" value="Ig-like_dom_sf"/>
</dbReference>
<dbReference type="AlphaFoldDB" id="A0AAW2A282"/>
<evidence type="ECO:0000313" key="5">
    <source>
        <dbReference type="Proteomes" id="UP001479290"/>
    </source>
</evidence>
<dbReference type="PANTHER" id="PTHR21063">
    <property type="entry name" value="LFA-3"/>
    <property type="match status" value="1"/>
</dbReference>